<name>A0A8S5V981_9CAUD</name>
<evidence type="ECO:0000313" key="1">
    <source>
        <dbReference type="EMBL" id="DAG03248.1"/>
    </source>
</evidence>
<dbReference type="EMBL" id="BK016226">
    <property type="protein sequence ID" value="DAG03248.1"/>
    <property type="molecule type" value="Genomic_DNA"/>
</dbReference>
<sequence length="52" mass="6556">MDYCRVRYFQGNVPMVELNMRYFDLKFPDINYRQRILKLFPKDVQKGYILYR</sequence>
<proteinExistence type="predicted"/>
<protein>
    <submittedName>
        <fullName evidence="1">Portal protein</fullName>
    </submittedName>
</protein>
<organism evidence="1">
    <name type="scientific">Siphoviridae sp. ct2D011</name>
    <dbReference type="NCBI Taxonomy" id="2825314"/>
    <lineage>
        <taxon>Viruses</taxon>
        <taxon>Duplodnaviria</taxon>
        <taxon>Heunggongvirae</taxon>
        <taxon>Uroviricota</taxon>
        <taxon>Caudoviricetes</taxon>
    </lineage>
</organism>
<reference evidence="1" key="1">
    <citation type="journal article" date="2021" name="Proc. Natl. Acad. Sci. U.S.A.">
        <title>A Catalog of Tens of Thousands of Viruses from Human Metagenomes Reveals Hidden Associations with Chronic Diseases.</title>
        <authorList>
            <person name="Tisza M.J."/>
            <person name="Buck C.B."/>
        </authorList>
    </citation>
    <scope>NUCLEOTIDE SEQUENCE</scope>
    <source>
        <strain evidence="1">Ct2D011</strain>
    </source>
</reference>
<accession>A0A8S5V981</accession>